<accession>A0ABP2SLA0</accession>
<gene>
    <name evidence="2" type="ORF">BbINS_05587</name>
</gene>
<reference evidence="2 3" key="1">
    <citation type="journal article" date="2013" name="Genome Announc.">
        <title>Whole Genome Sequencing and Comparative Analysis of Bartonella bacilliformis Strain INS, the Causative Agent of Carrion's Disease.</title>
        <authorList>
            <person name="Tarazona D."/>
            <person name="Padilla C."/>
            <person name="Caceres O."/>
            <person name="Montenegro J.D."/>
            <person name="Bailon H."/>
            <person name="Ventura G."/>
            <person name="Mendoza G."/>
            <person name="Anaya E."/>
            <person name="Guio H."/>
        </authorList>
    </citation>
    <scope>NUCLEOTIDE SEQUENCE [LARGE SCALE GENOMIC DNA]</scope>
    <source>
        <strain evidence="2 3">INS</strain>
    </source>
</reference>
<keyword evidence="3" id="KW-1185">Reference proteome</keyword>
<protein>
    <submittedName>
        <fullName evidence="2">Uncharacterized protein</fullName>
    </submittedName>
</protein>
<proteinExistence type="predicted"/>
<keyword evidence="1" id="KW-0732">Signal</keyword>
<feature type="chain" id="PRO_5046610704" evidence="1">
    <location>
        <begin position="22"/>
        <end position="87"/>
    </location>
</feature>
<name>A0ABP2SLA0_BARBA</name>
<evidence type="ECO:0000313" key="2">
    <source>
        <dbReference type="EMBL" id="EKS43080.1"/>
    </source>
</evidence>
<evidence type="ECO:0000313" key="3">
    <source>
        <dbReference type="Proteomes" id="UP000009359"/>
    </source>
</evidence>
<organism evidence="2 3">
    <name type="scientific">Bartonella bacilliformis INS</name>
    <dbReference type="NCBI Taxonomy" id="1206782"/>
    <lineage>
        <taxon>Bacteria</taxon>
        <taxon>Pseudomonadati</taxon>
        <taxon>Pseudomonadota</taxon>
        <taxon>Alphaproteobacteria</taxon>
        <taxon>Hyphomicrobiales</taxon>
        <taxon>Bartonellaceae</taxon>
        <taxon>Bartonella</taxon>
    </lineage>
</organism>
<comment type="caution">
    <text evidence="2">The sequence shown here is derived from an EMBL/GenBank/DDBJ whole genome shotgun (WGS) entry which is preliminary data.</text>
</comment>
<dbReference type="EMBL" id="AMQK01000019">
    <property type="protein sequence ID" value="EKS43080.1"/>
    <property type="molecule type" value="Genomic_DNA"/>
</dbReference>
<dbReference type="Proteomes" id="UP000009359">
    <property type="component" value="Unassembled WGS sequence"/>
</dbReference>
<feature type="signal peptide" evidence="1">
    <location>
        <begin position="1"/>
        <end position="21"/>
    </location>
</feature>
<sequence length="87" mass="10528">MKRFVLALALCSAAFCSVAEANKYDRNYVKNMNLRHNFMMKLEMYKSLMQFDLFREKVRGYECQRFSRYSRSQGYRMYMKCSKDSIV</sequence>
<evidence type="ECO:0000256" key="1">
    <source>
        <dbReference type="SAM" id="SignalP"/>
    </source>
</evidence>